<organism evidence="3 4">
    <name type="scientific">Aureimonas populi</name>
    <dbReference type="NCBI Taxonomy" id="1701758"/>
    <lineage>
        <taxon>Bacteria</taxon>
        <taxon>Pseudomonadati</taxon>
        <taxon>Pseudomonadota</taxon>
        <taxon>Alphaproteobacteria</taxon>
        <taxon>Hyphomicrobiales</taxon>
        <taxon>Aurantimonadaceae</taxon>
        <taxon>Aureimonas</taxon>
    </lineage>
</organism>
<dbReference type="RefSeq" id="WP_245195583.1">
    <property type="nucleotide sequence ID" value="NZ_CP072611.1"/>
</dbReference>
<dbReference type="Pfam" id="PF13387">
    <property type="entry name" value="Lnb_N"/>
    <property type="match status" value="1"/>
</dbReference>
<protein>
    <submittedName>
        <fullName evidence="3">DUF4105 domain-containing protein</fullName>
    </submittedName>
</protein>
<feature type="domain" description="Lnb N-terminal periplasmic" evidence="2">
    <location>
        <begin position="127"/>
        <end position="283"/>
    </location>
</feature>
<feature type="transmembrane region" description="Helical" evidence="1">
    <location>
        <begin position="12"/>
        <end position="36"/>
    </location>
</feature>
<gene>
    <name evidence="3" type="ORF">ACFSKQ_13695</name>
</gene>
<feature type="transmembrane region" description="Helical" evidence="1">
    <location>
        <begin position="67"/>
        <end position="85"/>
    </location>
</feature>
<dbReference type="Proteomes" id="UP001597371">
    <property type="component" value="Unassembled WGS sequence"/>
</dbReference>
<keyword evidence="1" id="KW-0812">Transmembrane</keyword>
<feature type="transmembrane region" description="Helical" evidence="1">
    <location>
        <begin position="42"/>
        <end position="60"/>
    </location>
</feature>
<dbReference type="InterPro" id="IPR025178">
    <property type="entry name" value="Lnb_N"/>
</dbReference>
<keyword evidence="1" id="KW-1133">Transmembrane helix</keyword>
<evidence type="ECO:0000259" key="2">
    <source>
        <dbReference type="Pfam" id="PF13387"/>
    </source>
</evidence>
<evidence type="ECO:0000256" key="1">
    <source>
        <dbReference type="SAM" id="Phobius"/>
    </source>
</evidence>
<keyword evidence="4" id="KW-1185">Reference proteome</keyword>
<evidence type="ECO:0000313" key="4">
    <source>
        <dbReference type="Proteomes" id="UP001597371"/>
    </source>
</evidence>
<name>A0ABW5CP14_9HYPH</name>
<accession>A0ABW5CP14</accession>
<proteinExistence type="predicted"/>
<reference evidence="4" key="1">
    <citation type="journal article" date="2019" name="Int. J. Syst. Evol. Microbiol.">
        <title>The Global Catalogue of Microorganisms (GCM) 10K type strain sequencing project: providing services to taxonomists for standard genome sequencing and annotation.</title>
        <authorList>
            <consortium name="The Broad Institute Genomics Platform"/>
            <consortium name="The Broad Institute Genome Sequencing Center for Infectious Disease"/>
            <person name="Wu L."/>
            <person name="Ma J."/>
        </authorList>
    </citation>
    <scope>NUCLEOTIDE SEQUENCE [LARGE SCALE GENOMIC DNA]</scope>
    <source>
        <strain evidence="4">ZS-35-S2</strain>
    </source>
</reference>
<keyword evidence="1" id="KW-0472">Membrane</keyword>
<comment type="caution">
    <text evidence="3">The sequence shown here is derived from an EMBL/GenBank/DDBJ whole genome shotgun (WGS) entry which is preliminary data.</text>
</comment>
<dbReference type="EMBL" id="JBHUIJ010000018">
    <property type="protein sequence ID" value="MFD2238503.1"/>
    <property type="molecule type" value="Genomic_DNA"/>
</dbReference>
<sequence>MSEPAGARRRPLARAAFAGFVLLAALWAVMAVRFQFEGPARWALWGVVATAAGTLLWLHFGGRRRAGWAGFAAAIAVAALWWASIDPLPDRDWAPDVSRGVTARIEGSTAVLDNVRDFEWRTEEDFTERWETRSYDLDTLSFVDLVSSTWGNPAIAHTLVSFGFDNGETVTFSAEIRRERGEAFSELGGFFKQFELVMIAAQESDIVRLRTNARREDVSLYPLDLTAEQRRALFLAYLERANELAAEPAFYHTIIANCTTIIFQLARLVEPGIPMDWRILLSGYLVDYLHEHGVTGAGLPLEEVRERGRISAVAQGAPASADYSSVIRGPESLPRP</sequence>
<evidence type="ECO:0000313" key="3">
    <source>
        <dbReference type="EMBL" id="MFD2238503.1"/>
    </source>
</evidence>